<dbReference type="CDD" id="cd06223">
    <property type="entry name" value="PRTases_typeI"/>
    <property type="match status" value="1"/>
</dbReference>
<keyword evidence="4" id="KW-0328">Glycosyltransferase</keyword>
<dbReference type="eggNOG" id="COG0634">
    <property type="taxonomic scope" value="Bacteria"/>
</dbReference>
<dbReference type="Pfam" id="PF00156">
    <property type="entry name" value="Pribosyltran"/>
    <property type="match status" value="1"/>
</dbReference>
<keyword evidence="4" id="KW-0808">Transferase</keyword>
<protein>
    <submittedName>
        <fullName evidence="4">Putative hypoxanthine phosphoribosyltransferase</fullName>
    </submittedName>
</protein>
<reference evidence="4 5" key="1">
    <citation type="submission" date="2012-05" db="EMBL/GenBank/DDBJ databases">
        <authorList>
            <person name="Weinstock G."/>
            <person name="Sodergren E."/>
            <person name="Lobos E.A."/>
            <person name="Fulton L."/>
            <person name="Fulton R."/>
            <person name="Courtney L."/>
            <person name="Fronick C."/>
            <person name="O'Laughlin M."/>
            <person name="Godfrey J."/>
            <person name="Wilson R.M."/>
            <person name="Miner T."/>
            <person name="Farmer C."/>
            <person name="Delehaunty K."/>
            <person name="Cordes M."/>
            <person name="Minx P."/>
            <person name="Tomlinson C."/>
            <person name="Chen J."/>
            <person name="Wollam A."/>
            <person name="Pepin K.H."/>
            <person name="Bhonagiri V."/>
            <person name="Zhang X."/>
            <person name="Suruliraj S."/>
            <person name="Warren W."/>
            <person name="Mitreva M."/>
            <person name="Mardis E.R."/>
            <person name="Wilson R.K."/>
        </authorList>
    </citation>
    <scope>NUCLEOTIDE SEQUENCE [LARGE SCALE GENOMIC DNA]</scope>
    <source>
        <strain evidence="4 5">F0037</strain>
    </source>
</reference>
<evidence type="ECO:0000256" key="1">
    <source>
        <dbReference type="ARBA" id="ARBA00048811"/>
    </source>
</evidence>
<dbReference type="InterPro" id="IPR000836">
    <property type="entry name" value="PRTase_dom"/>
</dbReference>
<comment type="caution">
    <text evidence="4">The sequence shown here is derived from an EMBL/GenBank/DDBJ whole genome shotgun (WGS) entry which is preliminary data.</text>
</comment>
<dbReference type="Proteomes" id="UP000010408">
    <property type="component" value="Unassembled WGS sequence"/>
</dbReference>
<gene>
    <name evidence="4" type="ORF">HMPREF9134_01634</name>
</gene>
<dbReference type="InterPro" id="IPR050408">
    <property type="entry name" value="HGPRT"/>
</dbReference>
<feature type="domain" description="Phosphoribosyltransferase" evidence="3">
    <location>
        <begin position="18"/>
        <end position="163"/>
    </location>
</feature>
<proteinExistence type="predicted"/>
<dbReference type="SUPFAM" id="SSF53271">
    <property type="entry name" value="PRTase-like"/>
    <property type="match status" value="1"/>
</dbReference>
<dbReference type="RefSeq" id="WP_005467759.1">
    <property type="nucleotide sequence ID" value="NZ_KB291032.1"/>
</dbReference>
<comment type="catalytic activity">
    <reaction evidence="2">
        <text>IMP + diphosphate = hypoxanthine + 5-phospho-alpha-D-ribose 1-diphosphate</text>
        <dbReference type="Rhea" id="RHEA:17973"/>
        <dbReference type="ChEBI" id="CHEBI:17368"/>
        <dbReference type="ChEBI" id="CHEBI:33019"/>
        <dbReference type="ChEBI" id="CHEBI:58017"/>
        <dbReference type="ChEBI" id="CHEBI:58053"/>
        <dbReference type="EC" id="2.4.2.8"/>
    </reaction>
    <physiologicalReaction direction="right-to-left" evidence="2">
        <dbReference type="Rhea" id="RHEA:17975"/>
    </physiologicalReaction>
</comment>
<dbReference type="HOGENOM" id="CLU_073615_0_2_10"/>
<dbReference type="PANTHER" id="PTHR43340:SF1">
    <property type="entry name" value="HYPOXANTHINE PHOSPHORIBOSYLTRANSFERASE"/>
    <property type="match status" value="1"/>
</dbReference>
<dbReference type="GO" id="GO:0032264">
    <property type="term" value="P:IMP salvage"/>
    <property type="evidence" value="ECO:0007669"/>
    <property type="project" value="TreeGrafter"/>
</dbReference>
<comment type="catalytic activity">
    <reaction evidence="1">
        <text>GMP + diphosphate = guanine + 5-phospho-alpha-D-ribose 1-diphosphate</text>
        <dbReference type="Rhea" id="RHEA:25424"/>
        <dbReference type="ChEBI" id="CHEBI:16235"/>
        <dbReference type="ChEBI" id="CHEBI:33019"/>
        <dbReference type="ChEBI" id="CHEBI:58017"/>
        <dbReference type="ChEBI" id="CHEBI:58115"/>
        <dbReference type="EC" id="2.4.2.8"/>
    </reaction>
    <physiologicalReaction direction="right-to-left" evidence="1">
        <dbReference type="Rhea" id="RHEA:25426"/>
    </physiologicalReaction>
</comment>
<dbReference type="GO" id="GO:0046100">
    <property type="term" value="P:hypoxanthine metabolic process"/>
    <property type="evidence" value="ECO:0007669"/>
    <property type="project" value="TreeGrafter"/>
</dbReference>
<dbReference type="GO" id="GO:0005829">
    <property type="term" value="C:cytosol"/>
    <property type="evidence" value="ECO:0007669"/>
    <property type="project" value="TreeGrafter"/>
</dbReference>
<dbReference type="AlphaFoldDB" id="L1NAM4"/>
<dbReference type="InterPro" id="IPR029057">
    <property type="entry name" value="PRTase-like"/>
</dbReference>
<name>L1NAM4_9PORP</name>
<sequence length="180" mass="20686">MREVVVHGRTFQLYIEAERISQSIRDLGLRLKNDFKGRDPLFVCIMNGAFMFASELMYAIDEDFEVAFARYSSYAGTESTGQLREIMPVTVPLEGRVVVIVEDLIDTGFTMHCLQKRFYELGAKEVHIATMLSKPEALKCDVKAEYVAEEIENKFILGHGLDYDNYGRMFKDIYQLKDEA</sequence>
<evidence type="ECO:0000256" key="2">
    <source>
        <dbReference type="ARBA" id="ARBA00049402"/>
    </source>
</evidence>
<dbReference type="Gene3D" id="3.40.50.2020">
    <property type="match status" value="1"/>
</dbReference>
<evidence type="ECO:0000313" key="5">
    <source>
        <dbReference type="Proteomes" id="UP000010408"/>
    </source>
</evidence>
<dbReference type="PATRIC" id="fig|1127696.3.peg.1474"/>
<evidence type="ECO:0000259" key="3">
    <source>
        <dbReference type="Pfam" id="PF00156"/>
    </source>
</evidence>
<accession>L1NAM4</accession>
<dbReference type="GO" id="GO:0032263">
    <property type="term" value="P:GMP salvage"/>
    <property type="evidence" value="ECO:0007669"/>
    <property type="project" value="TreeGrafter"/>
</dbReference>
<organism evidence="4 5">
    <name type="scientific">Porphyromonas catoniae F0037</name>
    <dbReference type="NCBI Taxonomy" id="1127696"/>
    <lineage>
        <taxon>Bacteria</taxon>
        <taxon>Pseudomonadati</taxon>
        <taxon>Bacteroidota</taxon>
        <taxon>Bacteroidia</taxon>
        <taxon>Bacteroidales</taxon>
        <taxon>Porphyromonadaceae</taxon>
        <taxon>Porphyromonas</taxon>
    </lineage>
</organism>
<dbReference type="PANTHER" id="PTHR43340">
    <property type="entry name" value="HYPOXANTHINE-GUANINE PHOSPHORIBOSYLTRANSFERASE"/>
    <property type="match status" value="1"/>
</dbReference>
<dbReference type="GO" id="GO:0000287">
    <property type="term" value="F:magnesium ion binding"/>
    <property type="evidence" value="ECO:0007669"/>
    <property type="project" value="TreeGrafter"/>
</dbReference>
<dbReference type="EMBL" id="AMEQ01000040">
    <property type="protein sequence ID" value="EKY00300.1"/>
    <property type="molecule type" value="Genomic_DNA"/>
</dbReference>
<dbReference type="GO" id="GO:0006178">
    <property type="term" value="P:guanine salvage"/>
    <property type="evidence" value="ECO:0007669"/>
    <property type="project" value="TreeGrafter"/>
</dbReference>
<dbReference type="GO" id="GO:0004422">
    <property type="term" value="F:hypoxanthine phosphoribosyltransferase activity"/>
    <property type="evidence" value="ECO:0007669"/>
    <property type="project" value="TreeGrafter"/>
</dbReference>
<dbReference type="STRING" id="1127696.HMPREF9134_01634"/>
<evidence type="ECO:0000313" key="4">
    <source>
        <dbReference type="EMBL" id="EKY00300.1"/>
    </source>
</evidence>